<feature type="domain" description="EF-hand" evidence="5">
    <location>
        <begin position="170"/>
        <end position="205"/>
    </location>
</feature>
<dbReference type="Pfam" id="PF13202">
    <property type="entry name" value="EF-hand_5"/>
    <property type="match status" value="2"/>
</dbReference>
<evidence type="ECO:0000313" key="6">
    <source>
        <dbReference type="EMBL" id="CAK0869206.1"/>
    </source>
</evidence>
<proteinExistence type="predicted"/>
<dbReference type="Proteomes" id="UP001189429">
    <property type="component" value="Unassembled WGS sequence"/>
</dbReference>
<dbReference type="PROSITE" id="PS50222">
    <property type="entry name" value="EF_HAND_2"/>
    <property type="match status" value="4"/>
</dbReference>
<evidence type="ECO:0000256" key="1">
    <source>
        <dbReference type="ARBA" id="ARBA00022723"/>
    </source>
</evidence>
<keyword evidence="3" id="KW-0106">Calcium</keyword>
<dbReference type="PROSITE" id="PS00018">
    <property type="entry name" value="EF_HAND_1"/>
    <property type="match status" value="2"/>
</dbReference>
<evidence type="ECO:0000256" key="2">
    <source>
        <dbReference type="ARBA" id="ARBA00022737"/>
    </source>
</evidence>
<feature type="domain" description="EF-hand" evidence="5">
    <location>
        <begin position="253"/>
        <end position="288"/>
    </location>
</feature>
<accession>A0ABN9VAY6</accession>
<feature type="domain" description="EF-hand" evidence="5">
    <location>
        <begin position="216"/>
        <end position="251"/>
    </location>
</feature>
<gene>
    <name evidence="6" type="ORF">PCOR1329_LOCUS55644</name>
</gene>
<dbReference type="Pfam" id="PF13499">
    <property type="entry name" value="EF-hand_7"/>
    <property type="match status" value="1"/>
</dbReference>
<dbReference type="PANTHER" id="PTHR10827">
    <property type="entry name" value="RETICULOCALBIN"/>
    <property type="match status" value="1"/>
</dbReference>
<evidence type="ECO:0000256" key="4">
    <source>
        <dbReference type="SAM" id="MobiDB-lite"/>
    </source>
</evidence>
<dbReference type="Gene3D" id="1.10.238.10">
    <property type="entry name" value="EF-hand"/>
    <property type="match status" value="3"/>
</dbReference>
<evidence type="ECO:0000256" key="3">
    <source>
        <dbReference type="ARBA" id="ARBA00022837"/>
    </source>
</evidence>
<dbReference type="PANTHER" id="PTHR10827:SF98">
    <property type="entry name" value="45 KDA CALCIUM-BINDING PROTEIN"/>
    <property type="match status" value="1"/>
</dbReference>
<name>A0ABN9VAY6_9DINO</name>
<feature type="region of interest" description="Disordered" evidence="4">
    <location>
        <begin position="58"/>
        <end position="113"/>
    </location>
</feature>
<dbReference type="SUPFAM" id="SSF47473">
    <property type="entry name" value="EF-hand"/>
    <property type="match status" value="2"/>
</dbReference>
<dbReference type="InterPro" id="IPR018247">
    <property type="entry name" value="EF_Hand_1_Ca_BS"/>
</dbReference>
<keyword evidence="7" id="KW-1185">Reference proteome</keyword>
<feature type="domain" description="EF-hand" evidence="5">
    <location>
        <begin position="324"/>
        <end position="359"/>
    </location>
</feature>
<dbReference type="InterPro" id="IPR011992">
    <property type="entry name" value="EF-hand-dom_pair"/>
</dbReference>
<organism evidence="6 7">
    <name type="scientific">Prorocentrum cordatum</name>
    <dbReference type="NCBI Taxonomy" id="2364126"/>
    <lineage>
        <taxon>Eukaryota</taxon>
        <taxon>Sar</taxon>
        <taxon>Alveolata</taxon>
        <taxon>Dinophyceae</taxon>
        <taxon>Prorocentrales</taxon>
        <taxon>Prorocentraceae</taxon>
        <taxon>Prorocentrum</taxon>
    </lineage>
</organism>
<dbReference type="EMBL" id="CAUYUJ010016828">
    <property type="protein sequence ID" value="CAK0869206.1"/>
    <property type="molecule type" value="Genomic_DNA"/>
</dbReference>
<dbReference type="SMART" id="SM00054">
    <property type="entry name" value="EFh"/>
    <property type="match status" value="5"/>
</dbReference>
<sequence>MLPVHLVVRGRAKIGAERMVAMLRSSSRLLGTRPAVGMAGGAVHLGRALPVEQLRSLGSDGTRSWASPDMRSPEGPTTTRAQPRRGTRGSLGPARRRWTPLPAPPSLARHWRRQRCQEDDEEDFGDMDVEEDSLSAEQLRGLHAKLDGNGDGKASLREVLDFSQGISKAMAARDIEAIMEEIDTSKDGKVSLQEHLDDFHGQGDASDDEEAHDMEVRKEVEKAKFAAADMDGDQQLDKAELAALFYPEIHDRVLDITVQEALRQKDTNGDGKLSAMEFWEIDPADGDDGEMLEDEQRDFAKLDSNGDGLISAEEMRHWESGAFHVEDAMQKLFDLSDANSDMHVTADELVAVRGQVGATDAHFHLIEWAEHHEL</sequence>
<reference evidence="6" key="1">
    <citation type="submission" date="2023-10" db="EMBL/GenBank/DDBJ databases">
        <authorList>
            <person name="Chen Y."/>
            <person name="Shah S."/>
            <person name="Dougan E. K."/>
            <person name="Thang M."/>
            <person name="Chan C."/>
        </authorList>
    </citation>
    <scope>NUCLEOTIDE SEQUENCE [LARGE SCALE GENOMIC DNA]</scope>
</reference>
<protein>
    <recommendedName>
        <fullName evidence="5">EF-hand domain-containing protein</fullName>
    </recommendedName>
</protein>
<keyword evidence="2" id="KW-0677">Repeat</keyword>
<comment type="caution">
    <text evidence="6">The sequence shown here is derived from an EMBL/GenBank/DDBJ whole genome shotgun (WGS) entry which is preliminary data.</text>
</comment>
<evidence type="ECO:0000313" key="7">
    <source>
        <dbReference type="Proteomes" id="UP001189429"/>
    </source>
</evidence>
<evidence type="ECO:0000259" key="5">
    <source>
        <dbReference type="PROSITE" id="PS50222"/>
    </source>
</evidence>
<keyword evidence="1" id="KW-0479">Metal-binding</keyword>
<dbReference type="InterPro" id="IPR002048">
    <property type="entry name" value="EF_hand_dom"/>
</dbReference>